<name>A0A9D1Z5C3_9FIRM</name>
<reference evidence="2" key="2">
    <citation type="submission" date="2021-04" db="EMBL/GenBank/DDBJ databases">
        <authorList>
            <person name="Gilroy R."/>
        </authorList>
    </citation>
    <scope>NUCLEOTIDE SEQUENCE</scope>
    <source>
        <strain evidence="2">CHK33-7979</strain>
    </source>
</reference>
<keyword evidence="1" id="KW-0812">Transmembrane</keyword>
<evidence type="ECO:0000313" key="3">
    <source>
        <dbReference type="Proteomes" id="UP000886824"/>
    </source>
</evidence>
<dbReference type="NCBIfam" id="NF038403">
    <property type="entry name" value="perm_prefix_1"/>
    <property type="match status" value="1"/>
</dbReference>
<protein>
    <submittedName>
        <fullName evidence="2">Uncharacterized protein</fullName>
    </submittedName>
</protein>
<evidence type="ECO:0000313" key="2">
    <source>
        <dbReference type="EMBL" id="HIY73771.1"/>
    </source>
</evidence>
<proteinExistence type="predicted"/>
<organism evidence="2 3">
    <name type="scientific">Candidatus Intestinimonas merdavium</name>
    <dbReference type="NCBI Taxonomy" id="2838622"/>
    <lineage>
        <taxon>Bacteria</taxon>
        <taxon>Bacillati</taxon>
        <taxon>Bacillota</taxon>
        <taxon>Clostridia</taxon>
        <taxon>Eubacteriales</taxon>
        <taxon>Intestinimonas</taxon>
    </lineage>
</organism>
<reference evidence="2" key="1">
    <citation type="journal article" date="2021" name="PeerJ">
        <title>Extensive microbial diversity within the chicken gut microbiome revealed by metagenomics and culture.</title>
        <authorList>
            <person name="Gilroy R."/>
            <person name="Ravi A."/>
            <person name="Getino M."/>
            <person name="Pursley I."/>
            <person name="Horton D.L."/>
            <person name="Alikhan N.F."/>
            <person name="Baker D."/>
            <person name="Gharbi K."/>
            <person name="Hall N."/>
            <person name="Watson M."/>
            <person name="Adriaenssens E.M."/>
            <person name="Foster-Nyarko E."/>
            <person name="Jarju S."/>
            <person name="Secka A."/>
            <person name="Antonio M."/>
            <person name="Oren A."/>
            <person name="Chaudhuri R.R."/>
            <person name="La Ragione R."/>
            <person name="Hildebrand F."/>
            <person name="Pallen M.J."/>
        </authorList>
    </citation>
    <scope>NUCLEOTIDE SEQUENCE</scope>
    <source>
        <strain evidence="2">CHK33-7979</strain>
    </source>
</reference>
<keyword evidence="1" id="KW-0472">Membrane</keyword>
<accession>A0A9D1Z5C3</accession>
<keyword evidence="1" id="KW-1133">Transmembrane helix</keyword>
<dbReference type="EMBL" id="DXCX01000076">
    <property type="protein sequence ID" value="HIY73771.1"/>
    <property type="molecule type" value="Genomic_DNA"/>
</dbReference>
<comment type="caution">
    <text evidence="2">The sequence shown here is derived from an EMBL/GenBank/DDBJ whole genome shotgun (WGS) entry which is preliminary data.</text>
</comment>
<dbReference type="AlphaFoldDB" id="A0A9D1Z5C3"/>
<evidence type="ECO:0000256" key="1">
    <source>
        <dbReference type="SAM" id="Phobius"/>
    </source>
</evidence>
<dbReference type="InterPro" id="IPR047928">
    <property type="entry name" value="Perm_prefix_1"/>
</dbReference>
<dbReference type="Proteomes" id="UP000886824">
    <property type="component" value="Unassembled WGS sequence"/>
</dbReference>
<gene>
    <name evidence="2" type="ORF">H9826_07345</name>
</gene>
<sequence length="263" mass="28555">MYRRQFCEIVTRQLRCRWEAPAIRQELSDHIQDHQAVLMATGMDRDAAEEAAVAAMGDPQELGRALDLAHSPWPWRLYHAALTAAVLLFGLALCLGLSNLFGSTSGLPPKDPRVALAEQDPEYIMEQYVRSQGDAVIDTGTVTGGGDIGPYSLSPVGEALLLFRPGNGGDASTHLAFLVSSLHLQPWLGALVTDNLPCTVVDDRGNNYDPGRISFLYTGNSPRDLCRVFLEEPDPDARQFTFTLASDRGIAAFTVTLEGGEAP</sequence>
<feature type="transmembrane region" description="Helical" evidence="1">
    <location>
        <begin position="77"/>
        <end position="101"/>
    </location>
</feature>